<evidence type="ECO:0000313" key="1">
    <source>
        <dbReference type="EMBL" id="SCB66275.1"/>
    </source>
</evidence>
<reference evidence="1" key="1">
    <citation type="submission" date="2016-08" db="EMBL/GenBank/DDBJ databases">
        <authorList>
            <person name="Loux V."/>
            <person name="Rue O."/>
        </authorList>
    </citation>
    <scope>NUCLEOTIDE SEQUENCE</scope>
    <source>
        <strain evidence="1">SDA_GO95</strain>
    </source>
</reference>
<evidence type="ECO:0000313" key="2">
    <source>
        <dbReference type="EMBL" id="VXB96405.1"/>
    </source>
</evidence>
<proteinExistence type="predicted"/>
<gene>
    <name evidence="2" type="ORF">BACI71_160064</name>
    <name evidence="1" type="ORF">BWGO95_00204</name>
</gene>
<name>A0A1C3T311_BACMY</name>
<protein>
    <submittedName>
        <fullName evidence="2">Uncharacterized protein</fullName>
    </submittedName>
</protein>
<accession>A0A653V9D2</accession>
<sequence length="26" mass="2946">MMKEIVKAIFEVLVNGQAVVKELNEL</sequence>
<dbReference type="Proteomes" id="UP000437562">
    <property type="component" value="Unassembled WGS sequence"/>
</dbReference>
<dbReference type="EMBL" id="CABWMC010000008">
    <property type="protein sequence ID" value="VXB96405.1"/>
    <property type="molecule type" value="Genomic_DNA"/>
</dbReference>
<evidence type="ECO:0000313" key="4">
    <source>
        <dbReference type="Proteomes" id="UP000437562"/>
    </source>
</evidence>
<dbReference type="AlphaFoldDB" id="A0A1C3T311"/>
<reference evidence="3" key="2">
    <citation type="submission" date="2016-08" db="EMBL/GenBank/DDBJ databases">
        <authorList>
            <person name="Seilhamer J.J."/>
        </authorList>
    </citation>
    <scope>NUCLEOTIDE SEQUENCE [LARGE SCALE GENOMIC DNA]</scope>
    <source>
        <strain evidence="3">SDA_GO95</strain>
    </source>
</reference>
<evidence type="ECO:0000313" key="3">
    <source>
        <dbReference type="Proteomes" id="UP000195696"/>
    </source>
</evidence>
<accession>A0A1C3T311</accession>
<dbReference type="EMBL" id="FMAK01000005">
    <property type="protein sequence ID" value="SCB66275.1"/>
    <property type="molecule type" value="Genomic_DNA"/>
</dbReference>
<organism evidence="2 4">
    <name type="scientific">Bacillus mycoides</name>
    <dbReference type="NCBI Taxonomy" id="1405"/>
    <lineage>
        <taxon>Bacteria</taxon>
        <taxon>Bacillati</taxon>
        <taxon>Bacillota</taxon>
        <taxon>Bacilli</taxon>
        <taxon>Bacillales</taxon>
        <taxon>Bacillaceae</taxon>
        <taxon>Bacillus</taxon>
        <taxon>Bacillus cereus group</taxon>
    </lineage>
</organism>
<reference evidence="2 4" key="3">
    <citation type="submission" date="2019-10" db="EMBL/GenBank/DDBJ databases">
        <authorList>
            <person name="Karimi E."/>
        </authorList>
    </citation>
    <scope>NUCLEOTIDE SEQUENCE [LARGE SCALE GENOMIC DNA]</scope>
    <source>
        <strain evidence="2">Bacillus sp. 71</strain>
    </source>
</reference>
<dbReference type="Proteomes" id="UP000195696">
    <property type="component" value="Unassembled WGS sequence"/>
</dbReference>